<dbReference type="AlphaFoldDB" id="B9XR49"/>
<dbReference type="EMBL" id="ABOX02000060">
    <property type="protein sequence ID" value="EEF57662.1"/>
    <property type="molecule type" value="Genomic_DNA"/>
</dbReference>
<dbReference type="STRING" id="320771.Cflav_PD0697"/>
<dbReference type="Proteomes" id="UP000003688">
    <property type="component" value="Unassembled WGS sequence"/>
</dbReference>
<evidence type="ECO:0000313" key="2">
    <source>
        <dbReference type="Proteomes" id="UP000003688"/>
    </source>
</evidence>
<organism evidence="1 2">
    <name type="scientific">Pedosphaera parvula (strain Ellin514)</name>
    <dbReference type="NCBI Taxonomy" id="320771"/>
    <lineage>
        <taxon>Bacteria</taxon>
        <taxon>Pseudomonadati</taxon>
        <taxon>Verrucomicrobiota</taxon>
        <taxon>Pedosphaerae</taxon>
        <taxon>Pedosphaerales</taxon>
        <taxon>Pedosphaeraceae</taxon>
        <taxon>Pedosphaera</taxon>
    </lineage>
</organism>
<proteinExistence type="predicted"/>
<reference evidence="1 2" key="1">
    <citation type="journal article" date="2011" name="J. Bacteriol.">
        <title>Genome sequence of 'Pedosphaera parvula' Ellin514, an aerobic Verrucomicrobial isolate from pasture soil.</title>
        <authorList>
            <person name="Kant R."/>
            <person name="van Passel M.W."/>
            <person name="Sangwan P."/>
            <person name="Palva A."/>
            <person name="Lucas S."/>
            <person name="Copeland A."/>
            <person name="Lapidus A."/>
            <person name="Glavina Del Rio T."/>
            <person name="Dalin E."/>
            <person name="Tice H."/>
            <person name="Bruce D."/>
            <person name="Goodwin L."/>
            <person name="Pitluck S."/>
            <person name="Chertkov O."/>
            <person name="Larimer F.W."/>
            <person name="Land M.L."/>
            <person name="Hauser L."/>
            <person name="Brettin T.S."/>
            <person name="Detter J.C."/>
            <person name="Han S."/>
            <person name="de Vos W.M."/>
            <person name="Janssen P.H."/>
            <person name="Smidt H."/>
        </authorList>
    </citation>
    <scope>NUCLEOTIDE SEQUENCE [LARGE SCALE GENOMIC DNA]</scope>
    <source>
        <strain evidence="1 2">Ellin514</strain>
    </source>
</reference>
<accession>B9XR49</accession>
<gene>
    <name evidence="1" type="ORF">Cflav_PD0697</name>
</gene>
<keyword evidence="2" id="KW-1185">Reference proteome</keyword>
<comment type="caution">
    <text evidence="1">The sequence shown here is derived from an EMBL/GenBank/DDBJ whole genome shotgun (WGS) entry which is preliminary data.</text>
</comment>
<name>B9XR49_PEDPL</name>
<dbReference type="RefSeq" id="WP_007418284.1">
    <property type="nucleotide sequence ID" value="NZ_ABOX02000060.1"/>
</dbReference>
<evidence type="ECO:0000313" key="1">
    <source>
        <dbReference type="EMBL" id="EEF57662.1"/>
    </source>
</evidence>
<protein>
    <submittedName>
        <fullName evidence="1">Uncharacterized protein</fullName>
    </submittedName>
</protein>
<sequence>MEVREIKCVKPAFQHGCTKTPDCYRILVSLEEIKTEIAELPQSSKLIWPLIFYICAISETPGFVEKSPLKLMTKIPAIGFH</sequence>